<protein>
    <submittedName>
        <fullName evidence="2">Uncharacterized protein</fullName>
    </submittedName>
</protein>
<dbReference type="AlphaFoldDB" id="A0A3M7PJZ7"/>
<proteinExistence type="predicted"/>
<dbReference type="EMBL" id="REGN01010231">
    <property type="protein sequence ID" value="RMZ99409.1"/>
    <property type="molecule type" value="Genomic_DNA"/>
</dbReference>
<feature type="transmembrane region" description="Helical" evidence="1">
    <location>
        <begin position="20"/>
        <end position="39"/>
    </location>
</feature>
<keyword evidence="1" id="KW-0812">Transmembrane</keyword>
<evidence type="ECO:0000313" key="2">
    <source>
        <dbReference type="EMBL" id="RMZ99409.1"/>
    </source>
</evidence>
<accession>A0A3M7PJZ7</accession>
<keyword evidence="1" id="KW-1133">Transmembrane helix</keyword>
<comment type="caution">
    <text evidence="2">The sequence shown here is derived from an EMBL/GenBank/DDBJ whole genome shotgun (WGS) entry which is preliminary data.</text>
</comment>
<evidence type="ECO:0000313" key="3">
    <source>
        <dbReference type="Proteomes" id="UP000276133"/>
    </source>
</evidence>
<keyword evidence="3" id="KW-1185">Reference proteome</keyword>
<reference evidence="2 3" key="1">
    <citation type="journal article" date="2018" name="Sci. Rep.">
        <title>Genomic signatures of local adaptation to the degree of environmental predictability in rotifers.</title>
        <authorList>
            <person name="Franch-Gras L."/>
            <person name="Hahn C."/>
            <person name="Garcia-Roger E.M."/>
            <person name="Carmona M.J."/>
            <person name="Serra M."/>
            <person name="Gomez A."/>
        </authorList>
    </citation>
    <scope>NUCLEOTIDE SEQUENCE [LARGE SCALE GENOMIC DNA]</scope>
    <source>
        <strain evidence="2">HYR1</strain>
    </source>
</reference>
<evidence type="ECO:0000256" key="1">
    <source>
        <dbReference type="SAM" id="Phobius"/>
    </source>
</evidence>
<sequence length="79" mass="9314">MFRCKNSVSPFDKRPFKTYVKIFMSFLVVLTNVCLKNFGKYLEFRQKIMFGQDFDTLTFFNVTRLEQTGQNLTQPKSPG</sequence>
<keyword evidence="1" id="KW-0472">Membrane</keyword>
<name>A0A3M7PJZ7_BRAPC</name>
<dbReference type="Proteomes" id="UP000276133">
    <property type="component" value="Unassembled WGS sequence"/>
</dbReference>
<gene>
    <name evidence="2" type="ORF">BpHYR1_027935</name>
</gene>
<organism evidence="2 3">
    <name type="scientific">Brachionus plicatilis</name>
    <name type="common">Marine rotifer</name>
    <name type="synonym">Brachionus muelleri</name>
    <dbReference type="NCBI Taxonomy" id="10195"/>
    <lineage>
        <taxon>Eukaryota</taxon>
        <taxon>Metazoa</taxon>
        <taxon>Spiralia</taxon>
        <taxon>Gnathifera</taxon>
        <taxon>Rotifera</taxon>
        <taxon>Eurotatoria</taxon>
        <taxon>Monogononta</taxon>
        <taxon>Pseudotrocha</taxon>
        <taxon>Ploima</taxon>
        <taxon>Brachionidae</taxon>
        <taxon>Brachionus</taxon>
    </lineage>
</organism>